<evidence type="ECO:0008006" key="4">
    <source>
        <dbReference type="Google" id="ProtNLM"/>
    </source>
</evidence>
<proteinExistence type="predicted"/>
<comment type="caution">
    <text evidence="2">The sequence shown here is derived from an EMBL/GenBank/DDBJ whole genome shotgun (WGS) entry which is preliminary data.</text>
</comment>
<evidence type="ECO:0000313" key="2">
    <source>
        <dbReference type="EMBL" id="KAF8793428.1"/>
    </source>
</evidence>
<reference evidence="2" key="2">
    <citation type="submission" date="2020-06" db="EMBL/GenBank/DDBJ databases">
        <authorList>
            <person name="Sheffer M."/>
        </authorList>
    </citation>
    <scope>NUCLEOTIDE SEQUENCE</scope>
</reference>
<name>A0A8T0FT89_ARGBR</name>
<organism evidence="2 3">
    <name type="scientific">Argiope bruennichi</name>
    <name type="common">Wasp spider</name>
    <name type="synonym">Aranea bruennichi</name>
    <dbReference type="NCBI Taxonomy" id="94029"/>
    <lineage>
        <taxon>Eukaryota</taxon>
        <taxon>Metazoa</taxon>
        <taxon>Ecdysozoa</taxon>
        <taxon>Arthropoda</taxon>
        <taxon>Chelicerata</taxon>
        <taxon>Arachnida</taxon>
        <taxon>Araneae</taxon>
        <taxon>Araneomorphae</taxon>
        <taxon>Entelegynae</taxon>
        <taxon>Araneoidea</taxon>
        <taxon>Araneidae</taxon>
        <taxon>Argiope</taxon>
    </lineage>
</organism>
<sequence length="197" mass="22159">MQLLFLLAAGVLVGSVSCDVECFKSVFRDCQLNAVDDCDQLKAVYECAAQKATECSMEFADPARNVIRALEEVCTEASPLRTQFLRQKECYTEALDNENCFYLIYNLSSYIETSQDFIKMNKEGCRNLNVYSKCVVKNVKKNCGDLSTFTYLLDPLMRLGQGLCKEVILPADENDKASDNLGLLSIFSITVLSFYHI</sequence>
<protein>
    <recommendedName>
        <fullName evidence="4">Secreted protein</fullName>
    </recommendedName>
</protein>
<reference evidence="2" key="1">
    <citation type="journal article" date="2020" name="bioRxiv">
        <title>Chromosome-level reference genome of the European wasp spider Argiope bruennichi: a resource for studies on range expansion and evolutionary adaptation.</title>
        <authorList>
            <person name="Sheffer M.M."/>
            <person name="Hoppe A."/>
            <person name="Krehenwinkel H."/>
            <person name="Uhl G."/>
            <person name="Kuss A.W."/>
            <person name="Jensen L."/>
            <person name="Jensen C."/>
            <person name="Gillespie R.G."/>
            <person name="Hoff K.J."/>
            <person name="Prost S."/>
        </authorList>
    </citation>
    <scope>NUCLEOTIDE SEQUENCE</scope>
</reference>
<keyword evidence="3" id="KW-1185">Reference proteome</keyword>
<gene>
    <name evidence="2" type="ORF">HNY73_004910</name>
</gene>
<feature type="signal peptide" evidence="1">
    <location>
        <begin position="1"/>
        <end position="18"/>
    </location>
</feature>
<dbReference type="Proteomes" id="UP000807504">
    <property type="component" value="Unassembled WGS sequence"/>
</dbReference>
<evidence type="ECO:0000313" key="3">
    <source>
        <dbReference type="Proteomes" id="UP000807504"/>
    </source>
</evidence>
<dbReference type="AlphaFoldDB" id="A0A8T0FT89"/>
<keyword evidence="1" id="KW-0732">Signal</keyword>
<evidence type="ECO:0000256" key="1">
    <source>
        <dbReference type="SAM" id="SignalP"/>
    </source>
</evidence>
<accession>A0A8T0FT89</accession>
<dbReference type="EMBL" id="JABXBU010000003">
    <property type="protein sequence ID" value="KAF8793428.1"/>
    <property type="molecule type" value="Genomic_DNA"/>
</dbReference>
<feature type="chain" id="PRO_5035846135" description="Secreted protein" evidence="1">
    <location>
        <begin position="19"/>
        <end position="197"/>
    </location>
</feature>